<evidence type="ECO:0000256" key="1">
    <source>
        <dbReference type="ARBA" id="ARBA00010936"/>
    </source>
</evidence>
<keyword evidence="2 6" id="KW-0963">Cytoplasm</keyword>
<dbReference type="EMBL" id="JAUDCG010000002">
    <property type="protein sequence ID" value="MDM8156174.1"/>
    <property type="molecule type" value="Genomic_DNA"/>
</dbReference>
<evidence type="ECO:0000256" key="5">
    <source>
        <dbReference type="ARBA" id="ARBA00048791"/>
    </source>
</evidence>
<dbReference type="PANTHER" id="PTHR10889:SF1">
    <property type="entry name" value="DEOXYRIBOSE-PHOSPHATE ALDOLASE"/>
    <property type="match status" value="1"/>
</dbReference>
<dbReference type="CDD" id="cd00959">
    <property type="entry name" value="DeoC"/>
    <property type="match status" value="1"/>
</dbReference>
<evidence type="ECO:0000256" key="4">
    <source>
        <dbReference type="ARBA" id="ARBA00023270"/>
    </source>
</evidence>
<keyword evidence="4 6" id="KW-0704">Schiff base</keyword>
<dbReference type="InterPro" id="IPR011343">
    <property type="entry name" value="DeoC"/>
</dbReference>
<dbReference type="SMART" id="SM01133">
    <property type="entry name" value="DeoC"/>
    <property type="match status" value="1"/>
</dbReference>
<gene>
    <name evidence="6 7" type="primary">deoC</name>
    <name evidence="7" type="ORF">QUV96_00815</name>
</gene>
<comment type="pathway">
    <text evidence="6">Carbohydrate degradation; 2-deoxy-D-ribose 1-phosphate degradation; D-glyceraldehyde 3-phosphate and acetaldehyde from 2-deoxy-alpha-D-ribose 1-phosphate: step 2/2.</text>
</comment>
<comment type="subcellular location">
    <subcellularLocation>
        <location evidence="6">Cytoplasm</location>
    </subcellularLocation>
</comment>
<name>A0ABT7U9A4_9FIRM</name>
<dbReference type="NCBIfam" id="TIGR00126">
    <property type="entry name" value="deoC"/>
    <property type="match status" value="1"/>
</dbReference>
<dbReference type="RefSeq" id="WP_289606646.1">
    <property type="nucleotide sequence ID" value="NZ_JAUDCG010000002.1"/>
</dbReference>
<dbReference type="PANTHER" id="PTHR10889">
    <property type="entry name" value="DEOXYRIBOSE-PHOSPHATE ALDOLASE"/>
    <property type="match status" value="1"/>
</dbReference>
<evidence type="ECO:0000256" key="3">
    <source>
        <dbReference type="ARBA" id="ARBA00023239"/>
    </source>
</evidence>
<comment type="similarity">
    <text evidence="1 6">Belongs to the DeoC/FbaB aldolase family. DeoC type 1 subfamily.</text>
</comment>
<dbReference type="PIRSF" id="PIRSF001357">
    <property type="entry name" value="DeoC"/>
    <property type="match status" value="1"/>
</dbReference>
<reference evidence="7" key="1">
    <citation type="submission" date="2023-06" db="EMBL/GenBank/DDBJ databases">
        <title>Identification and characterization of horizontal gene transfer across gut microbiota members of farm animals based on homology search.</title>
        <authorList>
            <person name="Schwarzerova J."/>
            <person name="Nykrynova M."/>
            <person name="Jureckova K."/>
            <person name="Cejkova D."/>
            <person name="Rychlik I."/>
        </authorList>
    </citation>
    <scope>NUCLEOTIDE SEQUENCE</scope>
    <source>
        <strain evidence="7">ET39</strain>
    </source>
</reference>
<feature type="active site" description="Proton donor/acceptor" evidence="6">
    <location>
        <position position="89"/>
    </location>
</feature>
<dbReference type="EC" id="4.1.2.4" evidence="6"/>
<comment type="function">
    <text evidence="6">Catalyzes a reversible aldol reaction between acetaldehyde and D-glyceraldehyde 3-phosphate to generate 2-deoxy-D-ribose 5-phosphate.</text>
</comment>
<dbReference type="Gene3D" id="3.20.20.70">
    <property type="entry name" value="Aldolase class I"/>
    <property type="match status" value="1"/>
</dbReference>
<evidence type="ECO:0000256" key="2">
    <source>
        <dbReference type="ARBA" id="ARBA00022490"/>
    </source>
</evidence>
<evidence type="ECO:0000256" key="6">
    <source>
        <dbReference type="HAMAP-Rule" id="MF_00114"/>
    </source>
</evidence>
<dbReference type="SUPFAM" id="SSF51569">
    <property type="entry name" value="Aldolase"/>
    <property type="match status" value="1"/>
</dbReference>
<dbReference type="InterPro" id="IPR028581">
    <property type="entry name" value="DeoC_typeI"/>
</dbReference>
<proteinExistence type="inferred from homology"/>
<protein>
    <recommendedName>
        <fullName evidence="6">Deoxyribose-phosphate aldolase</fullName>
        <shortName evidence="6">DERA</shortName>
        <ecNumber evidence="6">4.1.2.4</ecNumber>
    </recommendedName>
    <alternativeName>
        <fullName evidence="6">2-deoxy-D-ribose 5-phosphate aldolase</fullName>
    </alternativeName>
    <alternativeName>
        <fullName evidence="6">Phosphodeoxyriboaldolase</fullName>
        <shortName evidence="6">Deoxyriboaldolase</shortName>
    </alternativeName>
</protein>
<keyword evidence="3 6" id="KW-0456">Lyase</keyword>
<dbReference type="HAMAP" id="MF_00114">
    <property type="entry name" value="DeoC_type1"/>
    <property type="match status" value="1"/>
</dbReference>
<sequence length="214" mass="22570">MKRSKYIDHTLLKADATQADIERLCREAKDGDFASVCVNTYWVPLCAKLLAESDVKVCCVVGFPLGAMSTKAKAFETADARANGAQEIDMVLNIGELKAKQDAAVLADIRAVVEAADGAVVKVILENCLLSEEEIVRACHLCVQAGADFVKTSTGFSTSGATVEDVRRMKEAVAGKCLVKAAGGIRSAEDMDAMLEAGADRIGTSAGMALLGEH</sequence>
<accession>A0ABT7U9A4</accession>
<dbReference type="Pfam" id="PF01791">
    <property type="entry name" value="DeoC"/>
    <property type="match status" value="1"/>
</dbReference>
<dbReference type="GO" id="GO:0004139">
    <property type="term" value="F:deoxyribose-phosphate aldolase activity"/>
    <property type="evidence" value="ECO:0007669"/>
    <property type="project" value="UniProtKB-EC"/>
</dbReference>
<dbReference type="Proteomes" id="UP001529340">
    <property type="component" value="Unassembled WGS sequence"/>
</dbReference>
<dbReference type="InterPro" id="IPR002915">
    <property type="entry name" value="DeoC/FbaB/LacD_aldolase"/>
</dbReference>
<keyword evidence="8" id="KW-1185">Reference proteome</keyword>
<dbReference type="InterPro" id="IPR013785">
    <property type="entry name" value="Aldolase_TIM"/>
</dbReference>
<evidence type="ECO:0000313" key="8">
    <source>
        <dbReference type="Proteomes" id="UP001529340"/>
    </source>
</evidence>
<reference evidence="7" key="2">
    <citation type="submission" date="2023-06" db="EMBL/GenBank/DDBJ databases">
        <authorList>
            <person name="Zeman M."/>
            <person name="Kubasova T."/>
            <person name="Jahodarova E."/>
            <person name="Nykrynova M."/>
            <person name="Rychlik I."/>
        </authorList>
    </citation>
    <scope>NUCLEOTIDE SEQUENCE</scope>
    <source>
        <strain evidence="7">ET39</strain>
    </source>
</reference>
<feature type="active site" description="Proton donor/acceptor" evidence="6">
    <location>
        <position position="180"/>
    </location>
</feature>
<evidence type="ECO:0000313" key="7">
    <source>
        <dbReference type="EMBL" id="MDM8156174.1"/>
    </source>
</evidence>
<organism evidence="7 8">
    <name type="scientific">Amedibacillus dolichus</name>
    <dbReference type="NCBI Taxonomy" id="31971"/>
    <lineage>
        <taxon>Bacteria</taxon>
        <taxon>Bacillati</taxon>
        <taxon>Bacillota</taxon>
        <taxon>Erysipelotrichia</taxon>
        <taxon>Erysipelotrichales</taxon>
        <taxon>Erysipelotrichaceae</taxon>
        <taxon>Amedibacillus</taxon>
    </lineage>
</organism>
<feature type="active site" description="Schiff-base intermediate with acetaldehyde" evidence="6">
    <location>
        <position position="151"/>
    </location>
</feature>
<comment type="caution">
    <text evidence="7">The sequence shown here is derived from an EMBL/GenBank/DDBJ whole genome shotgun (WGS) entry which is preliminary data.</text>
</comment>
<comment type="catalytic activity">
    <reaction evidence="5 6">
        <text>2-deoxy-D-ribose 5-phosphate = D-glyceraldehyde 3-phosphate + acetaldehyde</text>
        <dbReference type="Rhea" id="RHEA:12821"/>
        <dbReference type="ChEBI" id="CHEBI:15343"/>
        <dbReference type="ChEBI" id="CHEBI:59776"/>
        <dbReference type="ChEBI" id="CHEBI:62877"/>
        <dbReference type="EC" id="4.1.2.4"/>
    </reaction>
</comment>